<feature type="transmembrane region" description="Helical" evidence="1">
    <location>
        <begin position="21"/>
        <end position="45"/>
    </location>
</feature>
<feature type="transmembrane region" description="Helical" evidence="1">
    <location>
        <begin position="51"/>
        <end position="70"/>
    </location>
</feature>
<dbReference type="EMBL" id="JBHSXX010000001">
    <property type="protein sequence ID" value="MFC6867609.1"/>
    <property type="molecule type" value="Genomic_DNA"/>
</dbReference>
<keyword evidence="1" id="KW-0812">Transmembrane</keyword>
<organism evidence="2 3">
    <name type="scientific">Haloechinothrix salitolerans</name>
    <dbReference type="NCBI Taxonomy" id="926830"/>
    <lineage>
        <taxon>Bacteria</taxon>
        <taxon>Bacillati</taxon>
        <taxon>Actinomycetota</taxon>
        <taxon>Actinomycetes</taxon>
        <taxon>Pseudonocardiales</taxon>
        <taxon>Pseudonocardiaceae</taxon>
        <taxon>Haloechinothrix</taxon>
    </lineage>
</organism>
<sequence>MPYSDADLWPDSWRREAEPRFRLSLAVIAVLLVVAPLGVAALLYSEQNDGGARYAVAVAVLGALILWIGVESRLRLRRNGTEPITEADINGHRGLKIPYSRRIHILITVLMSAFALIFVMAAVDSADDGSYFWGALAVLFGSFPILLLRGKYALGYVLVTSEGVLHRGWTFRSFLPWSGIDMIHPMQTDGPDILITARDETPWEPVQLTRLWRADKPVEIPSDDGRGRKPAIHIPGKYLAADPAIVLAVLVYYGKHPEARTELASGAALRRVQSAAFSG</sequence>
<dbReference type="Proteomes" id="UP001596337">
    <property type="component" value="Unassembled WGS sequence"/>
</dbReference>
<reference evidence="3" key="1">
    <citation type="journal article" date="2019" name="Int. J. Syst. Evol. Microbiol.">
        <title>The Global Catalogue of Microorganisms (GCM) 10K type strain sequencing project: providing services to taxonomists for standard genome sequencing and annotation.</title>
        <authorList>
            <consortium name="The Broad Institute Genomics Platform"/>
            <consortium name="The Broad Institute Genome Sequencing Center for Infectious Disease"/>
            <person name="Wu L."/>
            <person name="Ma J."/>
        </authorList>
    </citation>
    <scope>NUCLEOTIDE SEQUENCE [LARGE SCALE GENOMIC DNA]</scope>
    <source>
        <strain evidence="3">KCTC 32255</strain>
    </source>
</reference>
<feature type="transmembrane region" description="Helical" evidence="1">
    <location>
        <begin position="103"/>
        <end position="123"/>
    </location>
</feature>
<evidence type="ECO:0000313" key="3">
    <source>
        <dbReference type="Proteomes" id="UP001596337"/>
    </source>
</evidence>
<evidence type="ECO:0000313" key="2">
    <source>
        <dbReference type="EMBL" id="MFC6867609.1"/>
    </source>
</evidence>
<proteinExistence type="predicted"/>
<keyword evidence="1" id="KW-1133">Transmembrane helix</keyword>
<dbReference type="RefSeq" id="WP_345399265.1">
    <property type="nucleotide sequence ID" value="NZ_BAABLA010000085.1"/>
</dbReference>
<evidence type="ECO:0008006" key="4">
    <source>
        <dbReference type="Google" id="ProtNLM"/>
    </source>
</evidence>
<gene>
    <name evidence="2" type="ORF">ACFQGD_10650</name>
</gene>
<protein>
    <recommendedName>
        <fullName evidence="4">PH domain-containing protein</fullName>
    </recommendedName>
</protein>
<keyword evidence="3" id="KW-1185">Reference proteome</keyword>
<evidence type="ECO:0000256" key="1">
    <source>
        <dbReference type="SAM" id="Phobius"/>
    </source>
</evidence>
<feature type="transmembrane region" description="Helical" evidence="1">
    <location>
        <begin position="129"/>
        <end position="148"/>
    </location>
</feature>
<accession>A0ABW2BYI1</accession>
<name>A0ABW2BYI1_9PSEU</name>
<comment type="caution">
    <text evidence="2">The sequence shown here is derived from an EMBL/GenBank/DDBJ whole genome shotgun (WGS) entry which is preliminary data.</text>
</comment>
<keyword evidence="1" id="KW-0472">Membrane</keyword>